<dbReference type="CDD" id="cd09917">
    <property type="entry name" value="F-box_SF"/>
    <property type="match status" value="1"/>
</dbReference>
<proteinExistence type="predicted"/>
<dbReference type="InterPro" id="IPR001810">
    <property type="entry name" value="F-box_dom"/>
</dbReference>
<reference evidence="2" key="1">
    <citation type="journal article" date="2020" name="Nature">
        <title>Giant virus diversity and host interactions through global metagenomics.</title>
        <authorList>
            <person name="Schulz F."/>
            <person name="Roux S."/>
            <person name="Paez-Espino D."/>
            <person name="Jungbluth S."/>
            <person name="Walsh D.A."/>
            <person name="Denef V.J."/>
            <person name="McMahon K.D."/>
            <person name="Konstantinidis K.T."/>
            <person name="Eloe-Fadrosh E.A."/>
            <person name="Kyrpides N.C."/>
            <person name="Woyke T."/>
        </authorList>
    </citation>
    <scope>NUCLEOTIDE SEQUENCE</scope>
    <source>
        <strain evidence="2">GVMAG-M-3300020192-26</strain>
    </source>
</reference>
<sequence length="364" mass="43055">MNFFLFKDIFTNIQYFLSPIDLYRLSQTCQRCNKIITKNDIDTSIISEINRRLNVIFGRNYIEFMKTLRSVNGVLVGSFIAQCILGETWEDDDVCIHVENPAKMFAASLERQQNFGLEENGDEILKFLIDKDYLTASICRDSYLPWDHHNRVKFQVRETFFTLKSLQNKLSPISTKDYILDRYDRNYAKNFYNPRSGELYVHRIDEIFAKYTNLYFKGYIATPESFSKMCNRRFRFYKSDVDKKMMSVNDAYCLVYKPIWIKGMKSKNACEKYLSNHGFKIDNNVIYAEKFLSNGRISQPLFYIDTTSIGNENIIDATNMSIDKCDPQIDCITRSLYPETNHYHGRYFEDYIYKIPVIFIPSYE</sequence>
<dbReference type="EMBL" id="MN739368">
    <property type="protein sequence ID" value="QHT01299.1"/>
    <property type="molecule type" value="Genomic_DNA"/>
</dbReference>
<organism evidence="2">
    <name type="scientific">viral metagenome</name>
    <dbReference type="NCBI Taxonomy" id="1070528"/>
    <lineage>
        <taxon>unclassified sequences</taxon>
        <taxon>metagenomes</taxon>
        <taxon>organismal metagenomes</taxon>
    </lineage>
</organism>
<evidence type="ECO:0000313" key="2">
    <source>
        <dbReference type="EMBL" id="QHT01299.1"/>
    </source>
</evidence>
<dbReference type="AlphaFoldDB" id="A0A6C0CC97"/>
<evidence type="ECO:0000259" key="1">
    <source>
        <dbReference type="Pfam" id="PF00646"/>
    </source>
</evidence>
<name>A0A6C0CC97_9ZZZZ</name>
<accession>A0A6C0CC97</accession>
<dbReference type="Pfam" id="PF00646">
    <property type="entry name" value="F-box"/>
    <property type="match status" value="1"/>
</dbReference>
<feature type="domain" description="F-box" evidence="1">
    <location>
        <begin position="16"/>
        <end position="41"/>
    </location>
</feature>
<protein>
    <recommendedName>
        <fullName evidence="1">F-box domain-containing protein</fullName>
    </recommendedName>
</protein>